<name>A0A8X6TTQ5_NEPPI</name>
<evidence type="ECO:0000313" key="2">
    <source>
        <dbReference type="Proteomes" id="UP000887013"/>
    </source>
</evidence>
<reference evidence="1" key="1">
    <citation type="submission" date="2020-08" db="EMBL/GenBank/DDBJ databases">
        <title>Multicomponent nature underlies the extraordinary mechanical properties of spider dragline silk.</title>
        <authorList>
            <person name="Kono N."/>
            <person name="Nakamura H."/>
            <person name="Mori M."/>
            <person name="Yoshida Y."/>
            <person name="Ohtoshi R."/>
            <person name="Malay A.D."/>
            <person name="Moran D.A.P."/>
            <person name="Tomita M."/>
            <person name="Numata K."/>
            <person name="Arakawa K."/>
        </authorList>
    </citation>
    <scope>NUCLEOTIDE SEQUENCE</scope>
</reference>
<keyword evidence="2" id="KW-1185">Reference proteome</keyword>
<dbReference type="EMBL" id="BMAW01110486">
    <property type="protein sequence ID" value="GFT43322.1"/>
    <property type="molecule type" value="Genomic_DNA"/>
</dbReference>
<dbReference type="Proteomes" id="UP000887013">
    <property type="component" value="Unassembled WGS sequence"/>
</dbReference>
<gene>
    <name evidence="1" type="ORF">NPIL_360901</name>
</gene>
<protein>
    <submittedName>
        <fullName evidence="1">Uncharacterized protein</fullName>
    </submittedName>
</protein>
<proteinExistence type="predicted"/>
<comment type="caution">
    <text evidence="1">The sequence shown here is derived from an EMBL/GenBank/DDBJ whole genome shotgun (WGS) entry which is preliminary data.</text>
</comment>
<dbReference type="AlphaFoldDB" id="A0A8X6TTQ5"/>
<sequence>MQTRGDRLGHSAFGHVAGVMVTTRAFEPIRLAPTVREWSPGCIIMIRSILYSCLADSDRTTWALKSFLFSMGWSLDDIPNDNGHLRWMVWK</sequence>
<accession>A0A8X6TTQ5</accession>
<organism evidence="1 2">
    <name type="scientific">Nephila pilipes</name>
    <name type="common">Giant wood spider</name>
    <name type="synonym">Nephila maculata</name>
    <dbReference type="NCBI Taxonomy" id="299642"/>
    <lineage>
        <taxon>Eukaryota</taxon>
        <taxon>Metazoa</taxon>
        <taxon>Ecdysozoa</taxon>
        <taxon>Arthropoda</taxon>
        <taxon>Chelicerata</taxon>
        <taxon>Arachnida</taxon>
        <taxon>Araneae</taxon>
        <taxon>Araneomorphae</taxon>
        <taxon>Entelegynae</taxon>
        <taxon>Araneoidea</taxon>
        <taxon>Nephilidae</taxon>
        <taxon>Nephila</taxon>
    </lineage>
</organism>
<evidence type="ECO:0000313" key="1">
    <source>
        <dbReference type="EMBL" id="GFT43322.1"/>
    </source>
</evidence>